<feature type="region of interest" description="Disordered" evidence="1">
    <location>
        <begin position="1"/>
        <end position="27"/>
    </location>
</feature>
<dbReference type="EMBL" id="GECZ01031843">
    <property type="protein sequence ID" value="JAS37926.1"/>
    <property type="molecule type" value="Transcribed_RNA"/>
</dbReference>
<gene>
    <name evidence="2" type="ORF">g.4695</name>
</gene>
<evidence type="ECO:0000256" key="1">
    <source>
        <dbReference type="SAM" id="MobiDB-lite"/>
    </source>
</evidence>
<dbReference type="AlphaFoldDB" id="A0A1B6EJ43"/>
<organism evidence="2">
    <name type="scientific">Cuerna arida</name>
    <dbReference type="NCBI Taxonomy" id="1464854"/>
    <lineage>
        <taxon>Eukaryota</taxon>
        <taxon>Metazoa</taxon>
        <taxon>Ecdysozoa</taxon>
        <taxon>Arthropoda</taxon>
        <taxon>Hexapoda</taxon>
        <taxon>Insecta</taxon>
        <taxon>Pterygota</taxon>
        <taxon>Neoptera</taxon>
        <taxon>Paraneoptera</taxon>
        <taxon>Hemiptera</taxon>
        <taxon>Auchenorrhyncha</taxon>
        <taxon>Membracoidea</taxon>
        <taxon>Cicadellidae</taxon>
        <taxon>Cicadellinae</taxon>
        <taxon>Proconiini</taxon>
        <taxon>Cuerna</taxon>
    </lineage>
</organism>
<accession>A0A1B6EJ43</accession>
<protein>
    <submittedName>
        <fullName evidence="2">Uncharacterized protein</fullName>
    </submittedName>
</protein>
<sequence length="115" mass="12882">SPGDFPQLAKLRKLDDTDEMPGRNRKANLTTTEFSESTHLVNLEDNFSENISKSCNSINAFNDNSFCKKCSKSLDRSTKSGELNRNQVELLKLLIQPEYMTAICKLATLFSSSEA</sequence>
<reference evidence="2" key="1">
    <citation type="submission" date="2015-11" db="EMBL/GenBank/DDBJ databases">
        <title>De novo transcriptome assembly of four potential Pierce s Disease insect vectors from Arizona vineyards.</title>
        <authorList>
            <person name="Tassone E.E."/>
        </authorList>
    </citation>
    <scope>NUCLEOTIDE SEQUENCE</scope>
</reference>
<evidence type="ECO:0000313" key="2">
    <source>
        <dbReference type="EMBL" id="JAS37926.1"/>
    </source>
</evidence>
<feature type="non-terminal residue" evidence="2">
    <location>
        <position position="115"/>
    </location>
</feature>
<feature type="non-terminal residue" evidence="2">
    <location>
        <position position="1"/>
    </location>
</feature>
<name>A0A1B6EJ43_9HEMI</name>
<proteinExistence type="predicted"/>